<evidence type="ECO:0000259" key="2">
    <source>
        <dbReference type="PROSITE" id="PS50943"/>
    </source>
</evidence>
<reference evidence="3 4" key="1">
    <citation type="submission" date="2020-05" db="EMBL/GenBank/DDBJ databases">
        <title>Genomic Encyclopedia of Type Strains, Phase III (KMG-III): the genomes of soil and plant-associated and newly described type strains.</title>
        <authorList>
            <person name="Whitman W."/>
        </authorList>
    </citation>
    <scope>NUCLEOTIDE SEQUENCE [LARGE SCALE GENOMIC DNA]</scope>
    <source>
        <strain evidence="3 4">KCTC 19046</strain>
    </source>
</reference>
<dbReference type="InterPro" id="IPR010982">
    <property type="entry name" value="Lambda_DNA-bd_dom_sf"/>
</dbReference>
<dbReference type="EMBL" id="JABEZU010000003">
    <property type="protein sequence ID" value="NOV98169.1"/>
    <property type="molecule type" value="Genomic_DNA"/>
</dbReference>
<name>A0ABX2A695_9MICO</name>
<dbReference type="PROSITE" id="PS50943">
    <property type="entry name" value="HTH_CROC1"/>
    <property type="match status" value="1"/>
</dbReference>
<organism evidence="3 4">
    <name type="scientific">Isoptericola halotolerans</name>
    <dbReference type="NCBI Taxonomy" id="300560"/>
    <lineage>
        <taxon>Bacteria</taxon>
        <taxon>Bacillati</taxon>
        <taxon>Actinomycetota</taxon>
        <taxon>Actinomycetes</taxon>
        <taxon>Micrococcales</taxon>
        <taxon>Promicromonosporaceae</taxon>
        <taxon>Isoptericola</taxon>
    </lineage>
</organism>
<feature type="domain" description="HTH cro/C1-type" evidence="2">
    <location>
        <begin position="22"/>
        <end position="66"/>
    </location>
</feature>
<keyword evidence="4" id="KW-1185">Reference proteome</keyword>
<dbReference type="RefSeq" id="WP_171784384.1">
    <property type="nucleotide sequence ID" value="NZ_BAAAML010000012.1"/>
</dbReference>
<dbReference type="InterPro" id="IPR001387">
    <property type="entry name" value="Cro/C1-type_HTH"/>
</dbReference>
<feature type="region of interest" description="Disordered" evidence="1">
    <location>
        <begin position="87"/>
        <end position="136"/>
    </location>
</feature>
<dbReference type="SMART" id="SM00530">
    <property type="entry name" value="HTH_XRE"/>
    <property type="match status" value="1"/>
</dbReference>
<gene>
    <name evidence="3" type="ORF">HDG69_002754</name>
</gene>
<protein>
    <submittedName>
        <fullName evidence="3">Transcriptional regulator with XRE-family HTH domain</fullName>
    </submittedName>
</protein>
<sequence>MTTSKLWALIEEWRDAQLFPVSQAALASKIGVSRSAMSQWKAGQAKPSPEKLRQIASVTRIPYERLLEAVVHDMGYLGNEEVVGNAEHPAPIKTAGHEPAHDRYTLDGERIDPDDHVLAARDDDADDEAEAQQEEA</sequence>
<feature type="compositionally biased region" description="Basic and acidic residues" evidence="1">
    <location>
        <begin position="95"/>
        <end position="122"/>
    </location>
</feature>
<evidence type="ECO:0000313" key="3">
    <source>
        <dbReference type="EMBL" id="NOV98169.1"/>
    </source>
</evidence>
<dbReference type="Gene3D" id="1.10.260.40">
    <property type="entry name" value="lambda repressor-like DNA-binding domains"/>
    <property type="match status" value="1"/>
</dbReference>
<dbReference type="Pfam" id="PF01381">
    <property type="entry name" value="HTH_3"/>
    <property type="match status" value="1"/>
</dbReference>
<dbReference type="CDD" id="cd00093">
    <property type="entry name" value="HTH_XRE"/>
    <property type="match status" value="1"/>
</dbReference>
<dbReference type="SUPFAM" id="SSF47413">
    <property type="entry name" value="lambda repressor-like DNA-binding domains"/>
    <property type="match status" value="1"/>
</dbReference>
<evidence type="ECO:0000313" key="4">
    <source>
        <dbReference type="Proteomes" id="UP000757540"/>
    </source>
</evidence>
<dbReference type="Proteomes" id="UP000757540">
    <property type="component" value="Unassembled WGS sequence"/>
</dbReference>
<feature type="compositionally biased region" description="Acidic residues" evidence="1">
    <location>
        <begin position="123"/>
        <end position="136"/>
    </location>
</feature>
<accession>A0ABX2A695</accession>
<proteinExistence type="predicted"/>
<comment type="caution">
    <text evidence="3">The sequence shown here is derived from an EMBL/GenBank/DDBJ whole genome shotgun (WGS) entry which is preliminary data.</text>
</comment>
<evidence type="ECO:0000256" key="1">
    <source>
        <dbReference type="SAM" id="MobiDB-lite"/>
    </source>
</evidence>